<dbReference type="InterPro" id="IPR029044">
    <property type="entry name" value="Nucleotide-diphossugar_trans"/>
</dbReference>
<dbReference type="GO" id="GO:0016757">
    <property type="term" value="F:glycosyltransferase activity"/>
    <property type="evidence" value="ECO:0007669"/>
    <property type="project" value="UniProtKB-KW"/>
</dbReference>
<dbReference type="InterPro" id="IPR001173">
    <property type="entry name" value="Glyco_trans_2-like"/>
</dbReference>
<evidence type="ECO:0000256" key="1">
    <source>
        <dbReference type="ARBA" id="ARBA00006739"/>
    </source>
</evidence>
<comment type="similarity">
    <text evidence="1">Belongs to the glycosyltransferase 2 family.</text>
</comment>
<evidence type="ECO:0000256" key="3">
    <source>
        <dbReference type="ARBA" id="ARBA00022679"/>
    </source>
</evidence>
<organism evidence="6 7">
    <name type="scientific">Kytococcus schroeteri</name>
    <dbReference type="NCBI Taxonomy" id="138300"/>
    <lineage>
        <taxon>Bacteria</taxon>
        <taxon>Bacillati</taxon>
        <taxon>Actinomycetota</taxon>
        <taxon>Actinomycetes</taxon>
        <taxon>Micrococcales</taxon>
        <taxon>Kytococcaceae</taxon>
        <taxon>Kytococcus</taxon>
    </lineage>
</organism>
<accession>A0A2I1PCV0</accession>
<evidence type="ECO:0000259" key="5">
    <source>
        <dbReference type="Pfam" id="PF00535"/>
    </source>
</evidence>
<dbReference type="Gene3D" id="3.90.550.10">
    <property type="entry name" value="Spore Coat Polysaccharide Biosynthesis Protein SpsA, Chain A"/>
    <property type="match status" value="1"/>
</dbReference>
<gene>
    <name evidence="6" type="ORF">CYJ76_02595</name>
</gene>
<keyword evidence="7" id="KW-1185">Reference proteome</keyword>
<dbReference type="Proteomes" id="UP000234206">
    <property type="component" value="Unassembled WGS sequence"/>
</dbReference>
<dbReference type="OrthoDB" id="8549922at2"/>
<dbReference type="InterPro" id="IPR050834">
    <property type="entry name" value="Glycosyltransf_2"/>
</dbReference>
<dbReference type="SUPFAM" id="SSF53448">
    <property type="entry name" value="Nucleotide-diphospho-sugar transferases"/>
    <property type="match status" value="1"/>
</dbReference>
<sequence length="720" mass="78021">MAAPRVRSSRSVPGCRPTTPSTSRPQRRARRPTRHPEGPLVAPLRTARPAASLTDHAVDAARHGADEAGFAWLAAAAETPLALLHTALRTDAPVLVETLARVATDGALSMPQLAAHVETAPTLEAVLAPTVAGPALAAHAGEARERLLHQVGCVAAFWSGRALDEESTARGLRLFEALLETHGAEALPPKLRAIPLQQALLSGRPELARRWVDLPGARKQIVQGVRTDLARLDALGEGATAPQPGSAAEVAWLESLNTRFTQSRCTPVTLTASGSTPYDRMEAAAPHHVEDGPLVTVLMPCWQPDAEGLVTSVRSITAQTWRRLEILVLDDASGPEFDAVFEQVGRMDPRITVVRMPANGGSYVARNHGIGISHGEYVTVQDADDWSHPERIERHVRDLEAHPKVPANRSQAIRVKDDLTHQWLGYPPDRRNASSLMVRRSVLEEVGGFQAVRKGADSEYHFRLDALGRPVRDIDDYLAVIRLSTGSLSRGDFMWNRNNPDRLLYRGVYAAWHRAIRRAGGGKGPRSRQLAGASGIDSSATMPFSVPRAWNRDLPAPDGGRYPSSGEEVTHAWVLRGDFSQPERVAQLREFLDAGIRPVLWHQERPLPLTERRPELAGAVGDLIVAEGLTYVSANEATLAQNLLVLDAGLAARDAGKVRAERVWLDADRLAEDTGAGSIGDLMVVPGQLREAFGTAPQWVTRHGAGHCGIEGARPAPWRA</sequence>
<feature type="domain" description="Glycosyltransferase 2-like" evidence="5">
    <location>
        <begin position="296"/>
        <end position="458"/>
    </location>
</feature>
<evidence type="ECO:0000256" key="2">
    <source>
        <dbReference type="ARBA" id="ARBA00022676"/>
    </source>
</evidence>
<protein>
    <recommendedName>
        <fullName evidence="5">Glycosyltransferase 2-like domain-containing protein</fullName>
    </recommendedName>
</protein>
<name>A0A2I1PCV0_9MICO</name>
<evidence type="ECO:0000256" key="4">
    <source>
        <dbReference type="SAM" id="MobiDB-lite"/>
    </source>
</evidence>
<dbReference type="CDD" id="cd00761">
    <property type="entry name" value="Glyco_tranf_GTA_type"/>
    <property type="match status" value="1"/>
</dbReference>
<comment type="caution">
    <text evidence="6">The sequence shown here is derived from an EMBL/GenBank/DDBJ whole genome shotgun (WGS) entry which is preliminary data.</text>
</comment>
<keyword evidence="3" id="KW-0808">Transferase</keyword>
<keyword evidence="2" id="KW-0328">Glycosyltransferase</keyword>
<feature type="region of interest" description="Disordered" evidence="4">
    <location>
        <begin position="1"/>
        <end position="44"/>
    </location>
</feature>
<dbReference type="AlphaFoldDB" id="A0A2I1PCV0"/>
<proteinExistence type="inferred from homology"/>
<dbReference type="PANTHER" id="PTHR43685:SF5">
    <property type="entry name" value="GLYCOSYLTRANSFERASE EPSE-RELATED"/>
    <property type="match status" value="1"/>
</dbReference>
<dbReference type="EMBL" id="PKIZ01000003">
    <property type="protein sequence ID" value="PKZ42462.1"/>
    <property type="molecule type" value="Genomic_DNA"/>
</dbReference>
<dbReference type="PANTHER" id="PTHR43685">
    <property type="entry name" value="GLYCOSYLTRANSFERASE"/>
    <property type="match status" value="1"/>
</dbReference>
<dbReference type="Pfam" id="PF00535">
    <property type="entry name" value="Glycos_transf_2"/>
    <property type="match status" value="1"/>
</dbReference>
<evidence type="ECO:0000313" key="7">
    <source>
        <dbReference type="Proteomes" id="UP000234206"/>
    </source>
</evidence>
<evidence type="ECO:0000313" key="6">
    <source>
        <dbReference type="EMBL" id="PKZ42462.1"/>
    </source>
</evidence>
<reference evidence="6 7" key="1">
    <citation type="submission" date="2017-12" db="EMBL/GenBank/DDBJ databases">
        <title>Phylogenetic diversity of female urinary microbiome.</title>
        <authorList>
            <person name="Thomas-White K."/>
            <person name="Wolfe A.J."/>
        </authorList>
    </citation>
    <scope>NUCLEOTIDE SEQUENCE [LARGE SCALE GENOMIC DNA]</scope>
    <source>
        <strain evidence="6 7">UMB1298</strain>
    </source>
</reference>